<organism evidence="2 3">
    <name type="scientific">Zhihengliuella halotolerans</name>
    <dbReference type="NCBI Taxonomy" id="370736"/>
    <lineage>
        <taxon>Bacteria</taxon>
        <taxon>Bacillati</taxon>
        <taxon>Actinomycetota</taxon>
        <taxon>Actinomycetes</taxon>
        <taxon>Micrococcales</taxon>
        <taxon>Micrococcaceae</taxon>
        <taxon>Zhihengliuella</taxon>
    </lineage>
</organism>
<protein>
    <submittedName>
        <fullName evidence="2">Uncharacterized protein</fullName>
    </submittedName>
</protein>
<evidence type="ECO:0000313" key="2">
    <source>
        <dbReference type="EMBL" id="RZU63525.1"/>
    </source>
</evidence>
<dbReference type="AlphaFoldDB" id="A0A4Q8AI63"/>
<proteinExistence type="predicted"/>
<evidence type="ECO:0000256" key="1">
    <source>
        <dbReference type="SAM" id="MobiDB-lite"/>
    </source>
</evidence>
<feature type="compositionally biased region" description="Polar residues" evidence="1">
    <location>
        <begin position="1"/>
        <end position="14"/>
    </location>
</feature>
<name>A0A4Q8AI63_9MICC</name>
<dbReference type="Proteomes" id="UP000292685">
    <property type="component" value="Unassembled WGS sequence"/>
</dbReference>
<accession>A0A4Q8AI63</accession>
<reference evidence="2 3" key="1">
    <citation type="submission" date="2019-02" db="EMBL/GenBank/DDBJ databases">
        <title>Sequencing the genomes of 1000 actinobacteria strains.</title>
        <authorList>
            <person name="Klenk H.-P."/>
        </authorList>
    </citation>
    <scope>NUCLEOTIDE SEQUENCE [LARGE SCALE GENOMIC DNA]</scope>
    <source>
        <strain evidence="2 3">DSM 17364</strain>
    </source>
</reference>
<comment type="caution">
    <text evidence="2">The sequence shown here is derived from an EMBL/GenBank/DDBJ whole genome shotgun (WGS) entry which is preliminary data.</text>
</comment>
<evidence type="ECO:0000313" key="3">
    <source>
        <dbReference type="Proteomes" id="UP000292685"/>
    </source>
</evidence>
<feature type="region of interest" description="Disordered" evidence="1">
    <location>
        <begin position="1"/>
        <end position="33"/>
    </location>
</feature>
<sequence>MTTDNAFTPTSTPSAPVHSARVPRPVSPTRQRRESKMLNVLRAVGRYLRVNWIRAAAQESEYLRLREENLRKYWEASGGRM</sequence>
<keyword evidence="3" id="KW-1185">Reference proteome</keyword>
<gene>
    <name evidence="2" type="ORF">EV380_3146</name>
</gene>
<dbReference type="RefSeq" id="WP_130451878.1">
    <property type="nucleotide sequence ID" value="NZ_SHLA01000001.1"/>
</dbReference>
<dbReference type="EMBL" id="SHLA01000001">
    <property type="protein sequence ID" value="RZU63525.1"/>
    <property type="molecule type" value="Genomic_DNA"/>
</dbReference>